<dbReference type="AlphaFoldDB" id="Q8GCD0"/>
<reference evidence="2" key="1">
    <citation type="submission" date="2002-11" db="EMBL/GenBank/DDBJ databases">
        <authorList>
            <person name="Niedermeier G."/>
            <person name="Shiozawa J.A."/>
            <person name="Feick R.G."/>
        </authorList>
    </citation>
    <scope>NUCLEOTIDE SEQUENCE</scope>
    <source>
        <strain evidence="2">J10-fl</strain>
    </source>
</reference>
<accession>Q8GCD0</accession>
<sequence length="208" mass="23065">MSYMKVVSVHKPRPQGASMSAPYTPSVTNEEQRRAVDLSGAAVHLFRFRGPLDLAYEYFCDVPAVFSLLPDVIDVLTYGPNRYRLIVGATDGHGHAMAGYFDVAAAFEPHRLIRIMPVDDGPPIDLSGFVFPGQLFAEAVFYPHAHGTDVEYTVELAMTIPVPKVLWFMPGSVLQAIGERAMEHKMNHMISGFSRAVDIDFHAWIGNE</sequence>
<dbReference type="EMBL" id="AY178438">
    <property type="protein sequence ID" value="AAN85643.1"/>
    <property type="molecule type" value="Genomic_DNA"/>
</dbReference>
<evidence type="ECO:0000256" key="1">
    <source>
        <dbReference type="SAM" id="MobiDB-lite"/>
    </source>
</evidence>
<dbReference type="InterPro" id="IPR023393">
    <property type="entry name" value="START-like_dom_sf"/>
</dbReference>
<dbReference type="Gene3D" id="3.30.530.20">
    <property type="match status" value="1"/>
</dbReference>
<evidence type="ECO:0000313" key="2">
    <source>
        <dbReference type="EMBL" id="AAN85643.1"/>
    </source>
</evidence>
<protein>
    <submittedName>
        <fullName evidence="2">Chlo p980 protein</fullName>
    </submittedName>
</protein>
<organism evidence="2">
    <name type="scientific">Chloroflexus aurantiacus</name>
    <dbReference type="NCBI Taxonomy" id="1108"/>
    <lineage>
        <taxon>Bacteria</taxon>
        <taxon>Bacillati</taxon>
        <taxon>Chloroflexota</taxon>
        <taxon>Chloroflexia</taxon>
        <taxon>Chloroflexales</taxon>
        <taxon>Chloroflexineae</taxon>
        <taxon>Chloroflexaceae</taxon>
        <taxon>Chloroflexus</taxon>
    </lineage>
</organism>
<feature type="region of interest" description="Disordered" evidence="1">
    <location>
        <begin position="1"/>
        <end position="25"/>
    </location>
</feature>
<proteinExistence type="predicted"/>
<dbReference type="Pfam" id="PF09366">
    <property type="entry name" value="DUF1997"/>
    <property type="match status" value="1"/>
</dbReference>
<dbReference type="SUPFAM" id="SSF55961">
    <property type="entry name" value="Bet v1-like"/>
    <property type="match status" value="1"/>
</dbReference>
<dbReference type="InterPro" id="IPR018971">
    <property type="entry name" value="DUF1997"/>
</dbReference>
<name>Q8GCD0_CHLAU</name>